<feature type="coiled-coil region" evidence="1">
    <location>
        <begin position="38"/>
        <end position="83"/>
    </location>
</feature>
<keyword evidence="1" id="KW-0175">Coiled coil</keyword>
<feature type="region of interest" description="Disordered" evidence="2">
    <location>
        <begin position="1"/>
        <end position="21"/>
    </location>
</feature>
<dbReference type="HOGENOM" id="CLU_274221_0_0_1"/>
<evidence type="ECO:0000256" key="1">
    <source>
        <dbReference type="SAM" id="Coils"/>
    </source>
</evidence>
<protein>
    <submittedName>
        <fullName evidence="3">Uncharacterized protein</fullName>
    </submittedName>
</protein>
<feature type="coiled-coil region" evidence="1">
    <location>
        <begin position="244"/>
        <end position="334"/>
    </location>
</feature>
<gene>
    <name evidence="3" type="ORF">OSTLU_30984</name>
</gene>
<feature type="coiled-coil region" evidence="1">
    <location>
        <begin position="485"/>
        <end position="615"/>
    </location>
</feature>
<dbReference type="GeneID" id="5001370"/>
<dbReference type="KEGG" id="olu:OSTLU_30984"/>
<feature type="coiled-coil region" evidence="1">
    <location>
        <begin position="112"/>
        <end position="209"/>
    </location>
</feature>
<evidence type="ECO:0000313" key="4">
    <source>
        <dbReference type="Proteomes" id="UP000001568"/>
    </source>
</evidence>
<feature type="coiled-coil region" evidence="1">
    <location>
        <begin position="961"/>
        <end position="1023"/>
    </location>
</feature>
<sequence length="1170" mass="128581">MLLKQLSTARSAAAEAESARETLGEAMAREVAKSKTLAKDVEDKAEALRAAAKRAKKESKDSAEDVKAEAERLRTLNARLMKEVSIARAVVKAREHEEATLKAIAGKSDERANALEAEIDAKQRTLERVQLALVSATERAADSLRANMKVEKLAETNAVLMGELAALRESAASDSQALRAQIAAKSDALIEAKADLAAAEDEVNALSGAKSDVDNLRSLNATLMQQIKSLRFKADEALDVSRALEGKERELAKVCDDLKVAEDAKSAAEDDVMKLRQLNVTLLQQISALKENSEVDGAALEAKQSELEAAQMALELVEEEQERTQNDVTKLRELNTVIMSQVKTLKKSSLDDRAAFKADMDAKNAELSRARVELARLEQSNGTSESALEKARMRQAALDGEVTTLKKIAEENMATNAHLTGQIEAKQLELADVKESLATAEAKAAKLEAAEYDVSKLRELNSVLIAQVKTLRSVEAENASLTAALRSRSAELEKAQLQLAAAERAKATGEKVSESEIANLRELNTRIIQRMGEVKEEQEKKFQQLIDTKTLELASVKAELAEATKELAIGRKDAMALEKSLEKLRTMNAELNGSIKALEAEIEGEKKATLEMRQAILDAQAECASLKGRLSAKDDELESAWSALMCVNADLKHALHDATGMRALAEKRHGELEEANVNVDRLRELNHMMIERLHNAKKAALEAEALNAEFAAARTQAEVTVRSEEAKVAALEQKLKEKDEEYATTTLALRAEMESGNSASAQRLANLQAQMHSQTHSLERQLEYANLDLQKVQRSEAAHIEDQRRSAEEIESLVAQLELTESDAKKDANAMNKHIFALQSKVAAHEASNKALTKKLNSSKAEIKALEQKLADAQSTSSKRWTDLAAASRDLQEAFTANKVKDTIIATMRTELKELTNTAEYFTRLAREHGEEAKDFSVKLSQAEGQVVSQEKRIGHLCASLEETEIARNELSQKVVALERKGGVAEMTIRAAAEHLYKANERARSLEHQLKSERADFERTQAALTETLNAAERSMEANMQIICDLEAKYQETLQLLLVEREHSAEVRDEMRKELQFVNEELDATSADLEIMIERNNSGILLKVADNAMCKLVFSAAPKISARGVKAVIRLGMLGGIAALIGQTVRQLKTKVVDKATSQTPRASFRFAFRG</sequence>
<accession>A4RVI2</accession>
<evidence type="ECO:0000313" key="3">
    <source>
        <dbReference type="EMBL" id="ABO95436.1"/>
    </source>
</evidence>
<feature type="coiled-coil region" evidence="1">
    <location>
        <begin position="800"/>
        <end position="876"/>
    </location>
</feature>
<reference evidence="3 4" key="1">
    <citation type="journal article" date="2007" name="Proc. Natl. Acad. Sci. U.S.A.">
        <title>The tiny eukaryote Ostreococcus provides genomic insights into the paradox of plankton speciation.</title>
        <authorList>
            <person name="Palenik B."/>
            <person name="Grimwood J."/>
            <person name="Aerts A."/>
            <person name="Rouze P."/>
            <person name="Salamov A."/>
            <person name="Putnam N."/>
            <person name="Dupont C."/>
            <person name="Jorgensen R."/>
            <person name="Derelle E."/>
            <person name="Rombauts S."/>
            <person name="Zhou K."/>
            <person name="Otillar R."/>
            <person name="Merchant S.S."/>
            <person name="Podell S."/>
            <person name="Gaasterland T."/>
            <person name="Napoli C."/>
            <person name="Gendler K."/>
            <person name="Manuell A."/>
            <person name="Tai V."/>
            <person name="Vallon O."/>
            <person name="Piganeau G."/>
            <person name="Jancek S."/>
            <person name="Heijde M."/>
            <person name="Jabbari K."/>
            <person name="Bowler C."/>
            <person name="Lohr M."/>
            <person name="Robbens S."/>
            <person name="Werner G."/>
            <person name="Dubchak I."/>
            <person name="Pazour G.J."/>
            <person name="Ren Q."/>
            <person name="Paulsen I."/>
            <person name="Delwiche C."/>
            <person name="Schmutz J."/>
            <person name="Rokhsar D."/>
            <person name="Van de Peer Y."/>
            <person name="Moreau H."/>
            <person name="Grigoriev I.V."/>
        </authorList>
    </citation>
    <scope>NUCLEOTIDE SEQUENCE [LARGE SCALE GENOMIC DNA]</scope>
    <source>
        <strain evidence="3 4">CCE9901</strain>
    </source>
</reference>
<proteinExistence type="predicted"/>
<keyword evidence="4" id="KW-1185">Reference proteome</keyword>
<dbReference type="EMBL" id="CP000584">
    <property type="protein sequence ID" value="ABO95436.1"/>
    <property type="molecule type" value="Genomic_DNA"/>
</dbReference>
<evidence type="ECO:0000256" key="2">
    <source>
        <dbReference type="SAM" id="MobiDB-lite"/>
    </source>
</evidence>
<feature type="coiled-coil region" evidence="1">
    <location>
        <begin position="672"/>
        <end position="748"/>
    </location>
</feature>
<dbReference type="OrthoDB" id="10444988at2759"/>
<feature type="compositionally biased region" description="Low complexity" evidence="2">
    <location>
        <begin position="7"/>
        <end position="16"/>
    </location>
</feature>
<dbReference type="AlphaFoldDB" id="A4RVI2"/>
<dbReference type="Gramene" id="ABO95436">
    <property type="protein sequence ID" value="ABO95436"/>
    <property type="gene ID" value="OSTLU_30984"/>
</dbReference>
<dbReference type="Proteomes" id="UP000001568">
    <property type="component" value="Chromosome 4"/>
</dbReference>
<name>A4RVI2_OSTLU</name>
<dbReference type="OMA" id="MMIERLH"/>
<organism evidence="3 4">
    <name type="scientific">Ostreococcus lucimarinus (strain CCE9901)</name>
    <dbReference type="NCBI Taxonomy" id="436017"/>
    <lineage>
        <taxon>Eukaryota</taxon>
        <taxon>Viridiplantae</taxon>
        <taxon>Chlorophyta</taxon>
        <taxon>Mamiellophyceae</taxon>
        <taxon>Mamiellales</taxon>
        <taxon>Bathycoccaceae</taxon>
        <taxon>Ostreococcus</taxon>
    </lineage>
</organism>
<dbReference type="RefSeq" id="XP_001417143.1">
    <property type="nucleotide sequence ID" value="XM_001417106.1"/>
</dbReference>
<feature type="coiled-coil region" evidence="1">
    <location>
        <begin position="423"/>
        <end position="450"/>
    </location>
</feature>